<name>A0A4Z2EGN4_9TELE</name>
<organism evidence="2 3">
    <name type="scientific">Liparis tanakae</name>
    <name type="common">Tanaka's snailfish</name>
    <dbReference type="NCBI Taxonomy" id="230148"/>
    <lineage>
        <taxon>Eukaryota</taxon>
        <taxon>Metazoa</taxon>
        <taxon>Chordata</taxon>
        <taxon>Craniata</taxon>
        <taxon>Vertebrata</taxon>
        <taxon>Euteleostomi</taxon>
        <taxon>Actinopterygii</taxon>
        <taxon>Neopterygii</taxon>
        <taxon>Teleostei</taxon>
        <taxon>Neoteleostei</taxon>
        <taxon>Acanthomorphata</taxon>
        <taxon>Eupercaria</taxon>
        <taxon>Perciformes</taxon>
        <taxon>Cottioidei</taxon>
        <taxon>Cottales</taxon>
        <taxon>Liparidae</taxon>
        <taxon>Liparis</taxon>
    </lineage>
</organism>
<feature type="compositionally biased region" description="Basic and acidic residues" evidence="1">
    <location>
        <begin position="49"/>
        <end position="60"/>
    </location>
</feature>
<dbReference type="EMBL" id="SRLO01007535">
    <property type="protein sequence ID" value="TNN27928.1"/>
    <property type="molecule type" value="Genomic_DNA"/>
</dbReference>
<feature type="compositionally biased region" description="Low complexity" evidence="1">
    <location>
        <begin position="63"/>
        <end position="76"/>
    </location>
</feature>
<evidence type="ECO:0000313" key="3">
    <source>
        <dbReference type="Proteomes" id="UP000314294"/>
    </source>
</evidence>
<evidence type="ECO:0000313" key="2">
    <source>
        <dbReference type="EMBL" id="TNN27928.1"/>
    </source>
</evidence>
<reference evidence="2 3" key="1">
    <citation type="submission" date="2019-03" db="EMBL/GenBank/DDBJ databases">
        <title>First draft genome of Liparis tanakae, snailfish: a comprehensive survey of snailfish specific genes.</title>
        <authorList>
            <person name="Kim W."/>
            <person name="Song I."/>
            <person name="Jeong J.-H."/>
            <person name="Kim D."/>
            <person name="Kim S."/>
            <person name="Ryu S."/>
            <person name="Song J.Y."/>
            <person name="Lee S.K."/>
        </authorList>
    </citation>
    <scope>NUCLEOTIDE SEQUENCE [LARGE SCALE GENOMIC DNA]</scope>
    <source>
        <tissue evidence="2">Muscle</tissue>
    </source>
</reference>
<protein>
    <submittedName>
        <fullName evidence="2">Uncharacterized protein</fullName>
    </submittedName>
</protein>
<comment type="caution">
    <text evidence="2">The sequence shown here is derived from an EMBL/GenBank/DDBJ whole genome shotgun (WGS) entry which is preliminary data.</text>
</comment>
<dbReference type="Proteomes" id="UP000314294">
    <property type="component" value="Unassembled WGS sequence"/>
</dbReference>
<dbReference type="AlphaFoldDB" id="A0A4Z2EGN4"/>
<evidence type="ECO:0000256" key="1">
    <source>
        <dbReference type="SAM" id="MobiDB-lite"/>
    </source>
</evidence>
<gene>
    <name evidence="2" type="ORF">EYF80_061925</name>
</gene>
<accession>A0A4Z2EGN4</accession>
<sequence length="150" mass="16586">MDAFQISIQPFRTSASLKRSAVLRPLAFQSVSLNRPRETPGAVAWERSAATKERDTESSSKHGGSSPGWSPIPSSPARAHTPVCRALRFVSWEEVRRRSRFPGFSCPAIVLTLVSSGFHRGLTRVTFVRSAVSRLHGRLTSPNVDVREML</sequence>
<proteinExistence type="predicted"/>
<keyword evidence="3" id="KW-1185">Reference proteome</keyword>
<feature type="region of interest" description="Disordered" evidence="1">
    <location>
        <begin position="37"/>
        <end position="80"/>
    </location>
</feature>